<dbReference type="PANTHER" id="PTHR24096:SF353">
    <property type="entry name" value="GH16244P-RELATED"/>
    <property type="match status" value="1"/>
</dbReference>
<accession>A0A922CJT7</accession>
<proteinExistence type="predicted"/>
<dbReference type="Pfam" id="PF13193">
    <property type="entry name" value="AMP-binding_C"/>
    <property type="match status" value="1"/>
</dbReference>
<organism evidence="5 6">
    <name type="scientific">Manduca sexta</name>
    <name type="common">Tobacco hawkmoth</name>
    <name type="synonym">Tobacco hornworm</name>
    <dbReference type="NCBI Taxonomy" id="7130"/>
    <lineage>
        <taxon>Eukaryota</taxon>
        <taxon>Metazoa</taxon>
        <taxon>Ecdysozoa</taxon>
        <taxon>Arthropoda</taxon>
        <taxon>Hexapoda</taxon>
        <taxon>Insecta</taxon>
        <taxon>Pterygota</taxon>
        <taxon>Neoptera</taxon>
        <taxon>Endopterygota</taxon>
        <taxon>Lepidoptera</taxon>
        <taxon>Glossata</taxon>
        <taxon>Ditrysia</taxon>
        <taxon>Bombycoidea</taxon>
        <taxon>Sphingidae</taxon>
        <taxon>Sphinginae</taxon>
        <taxon>Sphingini</taxon>
        <taxon>Manduca</taxon>
    </lineage>
</organism>
<comment type="caution">
    <text evidence="5">The sequence shown here is derived from an EMBL/GenBank/DDBJ whole genome shotgun (WGS) entry which is preliminary data.</text>
</comment>
<dbReference type="AlphaFoldDB" id="A0A922CJT7"/>
<feature type="domain" description="AMP-binding enzyme C-terminal" evidence="4">
    <location>
        <begin position="446"/>
        <end position="497"/>
    </location>
</feature>
<gene>
    <name evidence="5" type="ORF">O3G_MSEX005588</name>
</gene>
<evidence type="ECO:0000256" key="1">
    <source>
        <dbReference type="ARBA" id="ARBA00004275"/>
    </source>
</evidence>
<reference evidence="5" key="2">
    <citation type="submission" date="2020-12" db="EMBL/GenBank/DDBJ databases">
        <authorList>
            <person name="Kanost M."/>
        </authorList>
    </citation>
    <scope>NUCLEOTIDE SEQUENCE</scope>
</reference>
<dbReference type="GO" id="GO:0005777">
    <property type="term" value="C:peroxisome"/>
    <property type="evidence" value="ECO:0007669"/>
    <property type="project" value="UniProtKB-SubCell"/>
</dbReference>
<reference evidence="5" key="1">
    <citation type="journal article" date="2016" name="Insect Biochem. Mol. Biol.">
        <title>Multifaceted biological insights from a draft genome sequence of the tobacco hornworm moth, Manduca sexta.</title>
        <authorList>
            <person name="Kanost M.R."/>
            <person name="Arrese E.L."/>
            <person name="Cao X."/>
            <person name="Chen Y.R."/>
            <person name="Chellapilla S."/>
            <person name="Goldsmith M.R."/>
            <person name="Grosse-Wilde E."/>
            <person name="Heckel D.G."/>
            <person name="Herndon N."/>
            <person name="Jiang H."/>
            <person name="Papanicolaou A."/>
            <person name="Qu J."/>
            <person name="Soulages J.L."/>
            <person name="Vogel H."/>
            <person name="Walters J."/>
            <person name="Waterhouse R.M."/>
            <person name="Ahn S.J."/>
            <person name="Almeida F.C."/>
            <person name="An C."/>
            <person name="Aqrawi P."/>
            <person name="Bretschneider A."/>
            <person name="Bryant W.B."/>
            <person name="Bucks S."/>
            <person name="Chao H."/>
            <person name="Chevignon G."/>
            <person name="Christen J.M."/>
            <person name="Clarke D.F."/>
            <person name="Dittmer N.T."/>
            <person name="Ferguson L.C.F."/>
            <person name="Garavelou S."/>
            <person name="Gordon K.H.J."/>
            <person name="Gunaratna R.T."/>
            <person name="Han Y."/>
            <person name="Hauser F."/>
            <person name="He Y."/>
            <person name="Heidel-Fischer H."/>
            <person name="Hirsh A."/>
            <person name="Hu Y."/>
            <person name="Jiang H."/>
            <person name="Kalra D."/>
            <person name="Klinner C."/>
            <person name="Konig C."/>
            <person name="Kovar C."/>
            <person name="Kroll A.R."/>
            <person name="Kuwar S.S."/>
            <person name="Lee S.L."/>
            <person name="Lehman R."/>
            <person name="Li K."/>
            <person name="Li Z."/>
            <person name="Liang H."/>
            <person name="Lovelace S."/>
            <person name="Lu Z."/>
            <person name="Mansfield J.H."/>
            <person name="McCulloch K.J."/>
            <person name="Mathew T."/>
            <person name="Morton B."/>
            <person name="Muzny D.M."/>
            <person name="Neunemann D."/>
            <person name="Ongeri F."/>
            <person name="Pauchet Y."/>
            <person name="Pu L.L."/>
            <person name="Pyrousis I."/>
            <person name="Rao X.J."/>
            <person name="Redding A."/>
            <person name="Roesel C."/>
            <person name="Sanchez-Gracia A."/>
            <person name="Schaack S."/>
            <person name="Shukla A."/>
            <person name="Tetreau G."/>
            <person name="Wang Y."/>
            <person name="Xiong G.H."/>
            <person name="Traut W."/>
            <person name="Walsh T.K."/>
            <person name="Worley K.C."/>
            <person name="Wu D."/>
            <person name="Wu W."/>
            <person name="Wu Y.Q."/>
            <person name="Zhang X."/>
            <person name="Zou Z."/>
            <person name="Zucker H."/>
            <person name="Briscoe A.D."/>
            <person name="Burmester T."/>
            <person name="Clem R.J."/>
            <person name="Feyereisen R."/>
            <person name="Grimmelikhuijzen C.J.P."/>
            <person name="Hamodrakas S.J."/>
            <person name="Hansson B.S."/>
            <person name="Huguet E."/>
            <person name="Jermiin L.S."/>
            <person name="Lan Q."/>
            <person name="Lehman H.K."/>
            <person name="Lorenzen M."/>
            <person name="Merzendorfer H."/>
            <person name="Michalopoulos I."/>
            <person name="Morton D.B."/>
            <person name="Muthukrishnan S."/>
            <person name="Oakeshott J.G."/>
            <person name="Palmer W."/>
            <person name="Park Y."/>
            <person name="Passarelli A.L."/>
            <person name="Rozas J."/>
            <person name="Schwartz L.M."/>
            <person name="Smith W."/>
            <person name="Southgate A."/>
            <person name="Vilcinskas A."/>
            <person name="Vogt R."/>
            <person name="Wang P."/>
            <person name="Werren J."/>
            <person name="Yu X.Q."/>
            <person name="Zhou J.J."/>
            <person name="Brown S.J."/>
            <person name="Scherer S.E."/>
            <person name="Richards S."/>
            <person name="Blissard G.W."/>
        </authorList>
    </citation>
    <scope>NUCLEOTIDE SEQUENCE</scope>
</reference>
<name>A0A922CJT7_MANSE</name>
<evidence type="ECO:0000313" key="5">
    <source>
        <dbReference type="EMBL" id="KAG6448549.1"/>
    </source>
</evidence>
<sequence length="498" mass="55978">MVKQRDINKRATFLKLKAAQRLNIAPEKCHIGHLLLQGMLEDPNGLNQIDGTTDTHETNISVALRTSRLASAMTNSGMEPGDPVIVSGHNHLDLAIPFFASHFNGYPFCGIDPMVTEADLTSLFPYIKPKIIFCEKANIQKVKNALAGSKIQVQIVVFDDPTCDLEHYVKENKGTDHNYRPAEFDHSKIAAWLMLTSGTTGQPKVAIIPFDTLLNGVCCWWTPFTEGIEITMAMRSLHWVSALLFFVSGPLVGYTRLQTSVPITPQSLIQLINKYKPSVTAWTPYLLSQFLVAAENICDLSCFKYIVIGGSAIEKPLYERFSKKCGAFLYLVYGMTELLVPVFDFDENTPFGSTGTPSTKYQFKLVDNDNQVVDQPLKTGELWIKGDAFFKGYLNNPEETKTIYTDDGWFKTGDMFYRDEKNYYYFVERKKLIIKHYGFHIAPLRLEEVIKSHPGVLQACVVSVPDPDCVELPVAAILKKNGMNVDPQEIFSLLKSEI</sequence>
<dbReference type="GO" id="GO:0046949">
    <property type="term" value="P:fatty-acyl-CoA biosynthetic process"/>
    <property type="evidence" value="ECO:0007669"/>
    <property type="project" value="TreeGrafter"/>
</dbReference>
<feature type="domain" description="AMP-dependent synthetase/ligase" evidence="3">
    <location>
        <begin position="62"/>
        <end position="394"/>
    </location>
</feature>
<dbReference type="Pfam" id="PF00501">
    <property type="entry name" value="AMP-binding"/>
    <property type="match status" value="1"/>
</dbReference>
<evidence type="ECO:0000256" key="2">
    <source>
        <dbReference type="ARBA" id="ARBA00023140"/>
    </source>
</evidence>
<keyword evidence="6" id="KW-1185">Reference proteome</keyword>
<protein>
    <submittedName>
        <fullName evidence="5">Uncharacterized protein</fullName>
    </submittedName>
</protein>
<dbReference type="GO" id="GO:0004467">
    <property type="term" value="F:long-chain fatty acid-CoA ligase activity"/>
    <property type="evidence" value="ECO:0007669"/>
    <property type="project" value="TreeGrafter"/>
</dbReference>
<evidence type="ECO:0000259" key="3">
    <source>
        <dbReference type="Pfam" id="PF00501"/>
    </source>
</evidence>
<dbReference type="InterPro" id="IPR000873">
    <property type="entry name" value="AMP-dep_synth/lig_dom"/>
</dbReference>
<keyword evidence="2" id="KW-0576">Peroxisome</keyword>
<dbReference type="Proteomes" id="UP000791440">
    <property type="component" value="Unassembled WGS sequence"/>
</dbReference>
<dbReference type="InterPro" id="IPR020845">
    <property type="entry name" value="AMP-binding_CS"/>
</dbReference>
<dbReference type="EMBL" id="JH668359">
    <property type="protein sequence ID" value="KAG6448549.1"/>
    <property type="molecule type" value="Genomic_DNA"/>
</dbReference>
<dbReference type="PANTHER" id="PTHR24096">
    <property type="entry name" value="LONG-CHAIN-FATTY-ACID--COA LIGASE"/>
    <property type="match status" value="1"/>
</dbReference>
<dbReference type="InterPro" id="IPR025110">
    <property type="entry name" value="AMP-bd_C"/>
</dbReference>
<evidence type="ECO:0000259" key="4">
    <source>
        <dbReference type="Pfam" id="PF13193"/>
    </source>
</evidence>
<comment type="subcellular location">
    <subcellularLocation>
        <location evidence="1">Peroxisome</location>
    </subcellularLocation>
</comment>
<evidence type="ECO:0000313" key="6">
    <source>
        <dbReference type="Proteomes" id="UP000791440"/>
    </source>
</evidence>
<dbReference type="PROSITE" id="PS00455">
    <property type="entry name" value="AMP_BINDING"/>
    <property type="match status" value="1"/>
</dbReference>